<dbReference type="PATRIC" id="fig|992106.3.peg.574"/>
<organism evidence="1 2">
    <name type="scientific">Helicobacter pylori Hp P-11b</name>
    <dbReference type="NCBI Taxonomy" id="992106"/>
    <lineage>
        <taxon>Bacteria</taxon>
        <taxon>Pseudomonadati</taxon>
        <taxon>Campylobacterota</taxon>
        <taxon>Epsilonproteobacteria</taxon>
        <taxon>Campylobacterales</taxon>
        <taxon>Helicobacteraceae</taxon>
        <taxon>Helicobacter</taxon>
    </lineage>
</organism>
<dbReference type="EMBL" id="AKQH01000003">
    <property type="protein sequence ID" value="EJC30019.1"/>
    <property type="molecule type" value="Genomic_DNA"/>
</dbReference>
<name>J0GXJ2_HELPX</name>
<comment type="caution">
    <text evidence="1">The sequence shown here is derived from an EMBL/GenBank/DDBJ whole genome shotgun (WGS) entry which is preliminary data.</text>
</comment>
<accession>J0GXJ2</accession>
<gene>
    <name evidence="1" type="ORF">HPHPP11B_0593</name>
</gene>
<dbReference type="Proteomes" id="UP000005601">
    <property type="component" value="Unassembled WGS sequence"/>
</dbReference>
<protein>
    <submittedName>
        <fullName evidence="1">Uncharacterized protein</fullName>
    </submittedName>
</protein>
<sequence>MYSLALGVVKTSFLNSFNLFKNCAGVVFCSSVLNIEQ</sequence>
<proteinExistence type="predicted"/>
<evidence type="ECO:0000313" key="1">
    <source>
        <dbReference type="EMBL" id="EJC30019.1"/>
    </source>
</evidence>
<evidence type="ECO:0000313" key="2">
    <source>
        <dbReference type="Proteomes" id="UP000005601"/>
    </source>
</evidence>
<reference evidence="1 2" key="1">
    <citation type="submission" date="2012-05" db="EMBL/GenBank/DDBJ databases">
        <title>Genome sequence of Helicobacter pylori Hp P-11b.</title>
        <authorList>
            <person name="Blanchard T.G."/>
            <person name="Czinn S.J."/>
            <person name="McCracken C."/>
            <person name="Abolude K."/>
            <person name="Maroo A."/>
            <person name="Santana-Cruz I."/>
            <person name="Tallon L.J."/>
            <person name="Ficke F.W.F."/>
        </authorList>
    </citation>
    <scope>NUCLEOTIDE SEQUENCE [LARGE SCALE GENOMIC DNA]</scope>
    <source>
        <strain evidence="1 2">Hp P-11b</strain>
    </source>
</reference>
<dbReference type="AlphaFoldDB" id="J0GXJ2"/>